<gene>
    <name evidence="3" type="ORF">RCC_09436</name>
</gene>
<dbReference type="AlphaFoldDB" id="A0A2D3VF32"/>
<keyword evidence="2" id="KW-1133">Transmembrane helix</keyword>
<dbReference type="RefSeq" id="XP_023630446.1">
    <property type="nucleotide sequence ID" value="XM_023774678.1"/>
</dbReference>
<accession>A0A2D3VF32</accession>
<sequence>MVVVTEESTSNGVISTSVKQPNAITKVLEYTEHLSTGGGLERASMEIYSRDKFNQSNLTAAQQMVNKLTATPNAHKTEWILYATFFGFMMGLAIPLIFVMAYREDWSRFWACWPRGKAKDAKSDDPFETMHDQGSAQRCQHQRPGIRRDEVPQETAGTRAQEGCWGLSIGFPKKIQFHPFSTV</sequence>
<dbReference type="EMBL" id="FJUY01000018">
    <property type="protein sequence ID" value="CZT23722.1"/>
    <property type="molecule type" value="Genomic_DNA"/>
</dbReference>
<name>A0A2D3VF32_9PEZI</name>
<keyword evidence="2" id="KW-0472">Membrane</keyword>
<feature type="transmembrane region" description="Helical" evidence="2">
    <location>
        <begin position="79"/>
        <end position="102"/>
    </location>
</feature>
<protein>
    <submittedName>
        <fullName evidence="3">Uncharacterized protein</fullName>
    </submittedName>
</protein>
<keyword evidence="4" id="KW-1185">Reference proteome</keyword>
<proteinExistence type="predicted"/>
<reference evidence="3 4" key="1">
    <citation type="submission" date="2016-03" db="EMBL/GenBank/DDBJ databases">
        <authorList>
            <person name="Ploux O."/>
        </authorList>
    </citation>
    <scope>NUCLEOTIDE SEQUENCE [LARGE SCALE GENOMIC DNA]</scope>
    <source>
        <strain evidence="3 4">URUG2</strain>
    </source>
</reference>
<evidence type="ECO:0000313" key="4">
    <source>
        <dbReference type="Proteomes" id="UP000225277"/>
    </source>
</evidence>
<dbReference type="Proteomes" id="UP000225277">
    <property type="component" value="Unassembled WGS sequence"/>
</dbReference>
<feature type="region of interest" description="Disordered" evidence="1">
    <location>
        <begin position="123"/>
        <end position="154"/>
    </location>
</feature>
<keyword evidence="2" id="KW-0812">Transmembrane</keyword>
<evidence type="ECO:0000256" key="2">
    <source>
        <dbReference type="SAM" id="Phobius"/>
    </source>
</evidence>
<dbReference type="GeneID" id="35604507"/>
<evidence type="ECO:0000313" key="3">
    <source>
        <dbReference type="EMBL" id="CZT23722.1"/>
    </source>
</evidence>
<organism evidence="3 4">
    <name type="scientific">Ramularia collo-cygni</name>
    <dbReference type="NCBI Taxonomy" id="112498"/>
    <lineage>
        <taxon>Eukaryota</taxon>
        <taxon>Fungi</taxon>
        <taxon>Dikarya</taxon>
        <taxon>Ascomycota</taxon>
        <taxon>Pezizomycotina</taxon>
        <taxon>Dothideomycetes</taxon>
        <taxon>Dothideomycetidae</taxon>
        <taxon>Mycosphaerellales</taxon>
        <taxon>Mycosphaerellaceae</taxon>
        <taxon>Ramularia</taxon>
    </lineage>
</organism>
<evidence type="ECO:0000256" key="1">
    <source>
        <dbReference type="SAM" id="MobiDB-lite"/>
    </source>
</evidence>